<dbReference type="InterPro" id="IPR046665">
    <property type="entry name" value="DUF6774"/>
</dbReference>
<dbReference type="Pfam" id="PF20564">
    <property type="entry name" value="DUF6774"/>
    <property type="match status" value="1"/>
</dbReference>
<sequence>MNSCSLVATITGIACTLSNCLSEEELELLAAALTQLGDTIATILANESFQKECCIHSEKSDDPGSSNCDC</sequence>
<protein>
    <recommendedName>
        <fullName evidence="1">DUF6774 domain-containing protein</fullName>
    </recommendedName>
</protein>
<accession>A0A1M7MUX4</accession>
<proteinExistence type="predicted"/>
<reference evidence="2 3" key="1">
    <citation type="submission" date="2016-11" db="EMBL/GenBank/DDBJ databases">
        <authorList>
            <person name="Jaros S."/>
            <person name="Januszkiewicz K."/>
            <person name="Wedrychowicz H."/>
        </authorList>
    </citation>
    <scope>NUCLEOTIDE SEQUENCE [LARGE SCALE GENOMIC DNA]</scope>
    <source>
        <strain evidence="2 3">DSM 15930</strain>
    </source>
</reference>
<keyword evidence="3" id="KW-1185">Reference proteome</keyword>
<organism evidence="2 3">
    <name type="scientific">Anaerosporobacter mobilis DSM 15930</name>
    <dbReference type="NCBI Taxonomy" id="1120996"/>
    <lineage>
        <taxon>Bacteria</taxon>
        <taxon>Bacillati</taxon>
        <taxon>Bacillota</taxon>
        <taxon>Clostridia</taxon>
        <taxon>Lachnospirales</taxon>
        <taxon>Lachnospiraceae</taxon>
        <taxon>Anaerosporobacter</taxon>
    </lineage>
</organism>
<dbReference type="EMBL" id="FRCP01000023">
    <property type="protein sequence ID" value="SHM94954.1"/>
    <property type="molecule type" value="Genomic_DNA"/>
</dbReference>
<evidence type="ECO:0000259" key="1">
    <source>
        <dbReference type="Pfam" id="PF20564"/>
    </source>
</evidence>
<evidence type="ECO:0000313" key="3">
    <source>
        <dbReference type="Proteomes" id="UP000184038"/>
    </source>
</evidence>
<dbReference type="RefSeq" id="WP_073290739.1">
    <property type="nucleotide sequence ID" value="NZ_FRCP01000023.1"/>
</dbReference>
<feature type="domain" description="DUF6774" evidence="1">
    <location>
        <begin position="23"/>
        <end position="49"/>
    </location>
</feature>
<dbReference type="AlphaFoldDB" id="A0A1M7MUX4"/>
<name>A0A1M7MUX4_9FIRM</name>
<evidence type="ECO:0000313" key="2">
    <source>
        <dbReference type="EMBL" id="SHM94954.1"/>
    </source>
</evidence>
<gene>
    <name evidence="2" type="ORF">SAMN02746066_04037</name>
</gene>
<dbReference type="Proteomes" id="UP000184038">
    <property type="component" value="Unassembled WGS sequence"/>
</dbReference>